<sequence>MGNGMVIPTFGNAVQCNLNSISFYLPMITLGSDLCIRAKNRNTQRVRQFLGRTASL</sequence>
<proteinExistence type="predicted"/>
<organism evidence="1 2">
    <name type="scientific">Actimicrobium antarcticum</name>
    <dbReference type="NCBI Taxonomy" id="1051899"/>
    <lineage>
        <taxon>Bacteria</taxon>
        <taxon>Pseudomonadati</taxon>
        <taxon>Pseudomonadota</taxon>
        <taxon>Betaproteobacteria</taxon>
        <taxon>Burkholderiales</taxon>
        <taxon>Oxalobacteraceae</taxon>
        <taxon>Actimicrobium</taxon>
    </lineage>
</organism>
<keyword evidence="2" id="KW-1185">Reference proteome</keyword>
<evidence type="ECO:0000313" key="2">
    <source>
        <dbReference type="Proteomes" id="UP001501353"/>
    </source>
</evidence>
<accession>A0ABP7SFU8</accession>
<dbReference type="EMBL" id="BAAAZE010000001">
    <property type="protein sequence ID" value="GAA4011222.1"/>
    <property type="molecule type" value="Genomic_DNA"/>
</dbReference>
<comment type="caution">
    <text evidence="1">The sequence shown here is derived from an EMBL/GenBank/DDBJ whole genome shotgun (WGS) entry which is preliminary data.</text>
</comment>
<dbReference type="Proteomes" id="UP001501353">
    <property type="component" value="Unassembled WGS sequence"/>
</dbReference>
<protein>
    <submittedName>
        <fullName evidence="1">Uncharacterized protein</fullName>
    </submittedName>
</protein>
<name>A0ABP7SFU8_9BURK</name>
<reference evidence="2" key="1">
    <citation type="journal article" date="2019" name="Int. J. Syst. Evol. Microbiol.">
        <title>The Global Catalogue of Microorganisms (GCM) 10K type strain sequencing project: providing services to taxonomists for standard genome sequencing and annotation.</title>
        <authorList>
            <consortium name="The Broad Institute Genomics Platform"/>
            <consortium name="The Broad Institute Genome Sequencing Center for Infectious Disease"/>
            <person name="Wu L."/>
            <person name="Ma J."/>
        </authorList>
    </citation>
    <scope>NUCLEOTIDE SEQUENCE [LARGE SCALE GENOMIC DNA]</scope>
    <source>
        <strain evidence="2">JCM 16673</strain>
    </source>
</reference>
<gene>
    <name evidence="1" type="ORF">GCM10022212_00180</name>
</gene>
<evidence type="ECO:0000313" key="1">
    <source>
        <dbReference type="EMBL" id="GAA4011222.1"/>
    </source>
</evidence>